<dbReference type="EMBL" id="JACQWF010000399">
    <property type="protein sequence ID" value="MBI4596520.1"/>
    <property type="molecule type" value="Genomic_DNA"/>
</dbReference>
<protein>
    <recommendedName>
        <fullName evidence="3">Tetratricopeptide repeat protein</fullName>
    </recommendedName>
</protein>
<name>A0A933LQU5_UNCTE</name>
<organism evidence="1 2">
    <name type="scientific">Tectimicrobiota bacterium</name>
    <dbReference type="NCBI Taxonomy" id="2528274"/>
    <lineage>
        <taxon>Bacteria</taxon>
        <taxon>Pseudomonadati</taxon>
        <taxon>Nitrospinota/Tectimicrobiota group</taxon>
        <taxon>Candidatus Tectimicrobiota</taxon>
    </lineage>
</organism>
<dbReference type="SUPFAM" id="SSF48452">
    <property type="entry name" value="TPR-like"/>
    <property type="match status" value="1"/>
</dbReference>
<sequence length="171" mass="20049">MQFETPEDTYKAYKKFLKKGEYKKAYRCLEKMLSENPDDIEILQDIINLCLVHWKKPNLAKPWLLRLAKLRSIWVDYILLSRADAELGHTKQASFYLTKAKKLQKTQPLIDLGAPPRKIFSELKSFIEYKEWQLNNKASIQKVNYEIIKSKQIKSQQKPAGIKKEAPARHG</sequence>
<dbReference type="InterPro" id="IPR011990">
    <property type="entry name" value="TPR-like_helical_dom_sf"/>
</dbReference>
<dbReference type="Gene3D" id="1.25.40.10">
    <property type="entry name" value="Tetratricopeptide repeat domain"/>
    <property type="match status" value="1"/>
</dbReference>
<accession>A0A933LQU5</accession>
<dbReference type="Proteomes" id="UP000772181">
    <property type="component" value="Unassembled WGS sequence"/>
</dbReference>
<feature type="non-terminal residue" evidence="1">
    <location>
        <position position="171"/>
    </location>
</feature>
<reference evidence="1" key="1">
    <citation type="submission" date="2020-07" db="EMBL/GenBank/DDBJ databases">
        <title>Huge and variable diversity of episymbiotic CPR bacteria and DPANN archaea in groundwater ecosystems.</title>
        <authorList>
            <person name="He C.Y."/>
            <person name="Keren R."/>
            <person name="Whittaker M."/>
            <person name="Farag I.F."/>
            <person name="Doudna J."/>
            <person name="Cate J.H.D."/>
            <person name="Banfield J.F."/>
        </authorList>
    </citation>
    <scope>NUCLEOTIDE SEQUENCE</scope>
    <source>
        <strain evidence="1">NC_groundwater_1482_Ag_S-0.65um_47_24</strain>
    </source>
</reference>
<evidence type="ECO:0000313" key="2">
    <source>
        <dbReference type="Proteomes" id="UP000772181"/>
    </source>
</evidence>
<evidence type="ECO:0000313" key="1">
    <source>
        <dbReference type="EMBL" id="MBI4596520.1"/>
    </source>
</evidence>
<gene>
    <name evidence="1" type="ORF">HY730_09145</name>
</gene>
<comment type="caution">
    <text evidence="1">The sequence shown here is derived from an EMBL/GenBank/DDBJ whole genome shotgun (WGS) entry which is preliminary data.</text>
</comment>
<proteinExistence type="predicted"/>
<dbReference type="AlphaFoldDB" id="A0A933LQU5"/>
<evidence type="ECO:0008006" key="3">
    <source>
        <dbReference type="Google" id="ProtNLM"/>
    </source>
</evidence>